<organism evidence="2">
    <name type="scientific">uncultured Sulfurovum sp</name>
    <dbReference type="NCBI Taxonomy" id="269237"/>
    <lineage>
        <taxon>Bacteria</taxon>
        <taxon>Pseudomonadati</taxon>
        <taxon>Campylobacterota</taxon>
        <taxon>Epsilonproteobacteria</taxon>
        <taxon>Campylobacterales</taxon>
        <taxon>Sulfurovaceae</taxon>
        <taxon>Sulfurovum</taxon>
        <taxon>environmental samples</taxon>
    </lineage>
</organism>
<feature type="transmembrane region" description="Helical" evidence="1">
    <location>
        <begin position="156"/>
        <end position="173"/>
    </location>
</feature>
<feature type="transmembrane region" description="Helical" evidence="1">
    <location>
        <begin position="131"/>
        <end position="149"/>
    </location>
</feature>
<keyword evidence="1" id="KW-0812">Transmembrane</keyword>
<dbReference type="PANTHER" id="PTHR43471:SF1">
    <property type="entry name" value="ABC TRANSPORTER PERMEASE PROTEIN NOSY-RELATED"/>
    <property type="match status" value="1"/>
</dbReference>
<gene>
    <name evidence="2" type="ORF">HELGO_WM9850</name>
</gene>
<dbReference type="GO" id="GO:0005886">
    <property type="term" value="C:plasma membrane"/>
    <property type="evidence" value="ECO:0007669"/>
    <property type="project" value="UniProtKB-SubCell"/>
</dbReference>
<feature type="transmembrane region" description="Helical" evidence="1">
    <location>
        <begin position="239"/>
        <end position="262"/>
    </location>
</feature>
<feature type="transmembrane region" description="Helical" evidence="1">
    <location>
        <begin position="352"/>
        <end position="373"/>
    </location>
</feature>
<dbReference type="PANTHER" id="PTHR43471">
    <property type="entry name" value="ABC TRANSPORTER PERMEASE"/>
    <property type="match status" value="1"/>
</dbReference>
<dbReference type="GO" id="GO:0140359">
    <property type="term" value="F:ABC-type transporter activity"/>
    <property type="evidence" value="ECO:0007669"/>
    <property type="project" value="InterPro"/>
</dbReference>
<keyword evidence="1" id="KW-0472">Membrane</keyword>
<evidence type="ECO:0008006" key="3">
    <source>
        <dbReference type="Google" id="ProtNLM"/>
    </source>
</evidence>
<evidence type="ECO:0000313" key="2">
    <source>
        <dbReference type="EMBL" id="CAA6799969.1"/>
    </source>
</evidence>
<name>A0A6S6SA29_9BACT</name>
<dbReference type="Pfam" id="PF12040">
    <property type="entry name" value="DUF3526"/>
    <property type="match status" value="1"/>
</dbReference>
<feature type="transmembrane region" description="Helical" evidence="1">
    <location>
        <begin position="20"/>
        <end position="40"/>
    </location>
</feature>
<keyword evidence="1" id="KW-1133">Transmembrane helix</keyword>
<feature type="transmembrane region" description="Helical" evidence="1">
    <location>
        <begin position="207"/>
        <end position="233"/>
    </location>
</feature>
<feature type="transmembrane region" description="Helical" evidence="1">
    <location>
        <begin position="179"/>
        <end position="200"/>
    </location>
</feature>
<accession>A0A6S6SA29</accession>
<dbReference type="EMBL" id="CACVAU010000001">
    <property type="protein sequence ID" value="CAA6799969.1"/>
    <property type="molecule type" value="Genomic_DNA"/>
</dbReference>
<proteinExistence type="predicted"/>
<sequence>MRTIYLIARSEWLYWIRSRLVLGSIFIFLVLLTVSAFFTASHMDAENHARVHQQTKAEETFLAQPDRHPHRMVHYGHYAFRTPAPLAGFDPGLDTVTGQSIFLEGHRQNTVMFPESSASSDFGGLSGLNPALIYQIFAPLLIILLAYNAIGREREAVVLTPMLAIGITGRTLIVGKALALLSFMLLMLIPLLISSAFALVEGESFMALLTLFIIYFMYLAIWIGLTLFMSIILKKGSTVLAVMTGLWFIFSLVLPSIAVNIATKTSAVSGKIETDLAMLKDVRKVGDGHNTKDPAFQKMRQDLLAKYKVERLEDLPINFRGMVAMEGERKLTEVLNRYAKERMLSEAKQEKLISSYGWFTPSISIAFASRSIAGTDLSNYHRFQKEAEALRYKFIQGLNRVQTEALSYEDDMNRNKDKASSERARINSSNWEVLDKFEFGTEDLSLRIANAIASIQMLLIWLIAVFGVLIWRSKGIKA</sequence>
<dbReference type="InterPro" id="IPR021913">
    <property type="entry name" value="DUF3526"/>
</dbReference>
<evidence type="ECO:0000256" key="1">
    <source>
        <dbReference type="SAM" id="Phobius"/>
    </source>
</evidence>
<protein>
    <recommendedName>
        <fullName evidence="3">Delta 1-pyrroline-5-carboxylate reductase</fullName>
    </recommendedName>
</protein>
<reference evidence="2" key="1">
    <citation type="submission" date="2020-01" db="EMBL/GenBank/DDBJ databases">
        <authorList>
            <person name="Meier V. D."/>
            <person name="Meier V D."/>
        </authorList>
    </citation>
    <scope>NUCLEOTIDE SEQUENCE</scope>
    <source>
        <strain evidence="2">HLG_WM_MAG_05</strain>
    </source>
</reference>
<dbReference type="AlphaFoldDB" id="A0A6S6SA29"/>
<feature type="transmembrane region" description="Helical" evidence="1">
    <location>
        <begin position="448"/>
        <end position="471"/>
    </location>
</feature>